<dbReference type="InterPro" id="IPR050155">
    <property type="entry name" value="HAD-like_hydrolase_sf"/>
</dbReference>
<comment type="caution">
    <text evidence="1">The sequence shown here is derived from an EMBL/GenBank/DDBJ whole genome shotgun (WGS) entry which is preliminary data.</text>
</comment>
<dbReference type="InterPro" id="IPR041492">
    <property type="entry name" value="HAD_2"/>
</dbReference>
<reference evidence="2" key="1">
    <citation type="journal article" date="2019" name="Int. J. Syst. Evol. Microbiol.">
        <title>The Global Catalogue of Microorganisms (GCM) 10K type strain sequencing project: providing services to taxonomists for standard genome sequencing and annotation.</title>
        <authorList>
            <consortium name="The Broad Institute Genomics Platform"/>
            <consortium name="The Broad Institute Genome Sequencing Center for Infectious Disease"/>
            <person name="Wu L."/>
            <person name="Ma J."/>
        </authorList>
    </citation>
    <scope>NUCLEOTIDE SEQUENCE [LARGE SCALE GENOMIC DNA]</scope>
    <source>
        <strain evidence="2">JCM 19129</strain>
    </source>
</reference>
<accession>A0ABP9G3Q9</accession>
<dbReference type="EMBL" id="BAABLW010000007">
    <property type="protein sequence ID" value="GAA4927566.1"/>
    <property type="molecule type" value="Genomic_DNA"/>
</dbReference>
<proteinExistence type="predicted"/>
<evidence type="ECO:0000313" key="2">
    <source>
        <dbReference type="Proteomes" id="UP001500368"/>
    </source>
</evidence>
<evidence type="ECO:0000313" key="1">
    <source>
        <dbReference type="EMBL" id="GAA4927566.1"/>
    </source>
</evidence>
<dbReference type="Gene3D" id="1.10.150.240">
    <property type="entry name" value="Putative phosphatase, domain 2"/>
    <property type="match status" value="1"/>
</dbReference>
<keyword evidence="2" id="KW-1185">Reference proteome</keyword>
<organism evidence="1 2">
    <name type="scientific">Nesterenkonia rhizosphaerae</name>
    <dbReference type="NCBI Taxonomy" id="1348272"/>
    <lineage>
        <taxon>Bacteria</taxon>
        <taxon>Bacillati</taxon>
        <taxon>Actinomycetota</taxon>
        <taxon>Actinomycetes</taxon>
        <taxon>Micrococcales</taxon>
        <taxon>Micrococcaceae</taxon>
        <taxon>Nesterenkonia</taxon>
    </lineage>
</organism>
<protein>
    <submittedName>
        <fullName evidence="1">HAD family hydrolase</fullName>
    </submittedName>
</protein>
<dbReference type="PANTHER" id="PTHR43434">
    <property type="entry name" value="PHOSPHOGLYCOLATE PHOSPHATASE"/>
    <property type="match status" value="1"/>
</dbReference>
<dbReference type="SFLD" id="SFLDS00003">
    <property type="entry name" value="Haloacid_Dehalogenase"/>
    <property type="match status" value="1"/>
</dbReference>
<gene>
    <name evidence="1" type="ORF">GCM10025790_27220</name>
</gene>
<dbReference type="PANTHER" id="PTHR43434:SF20">
    <property type="entry name" value="5'-NUCLEOTIDASE"/>
    <property type="match status" value="1"/>
</dbReference>
<dbReference type="InterPro" id="IPR036412">
    <property type="entry name" value="HAD-like_sf"/>
</dbReference>
<dbReference type="Pfam" id="PF13419">
    <property type="entry name" value="HAD_2"/>
    <property type="match status" value="1"/>
</dbReference>
<dbReference type="Proteomes" id="UP001500368">
    <property type="component" value="Unassembled WGS sequence"/>
</dbReference>
<dbReference type="InterPro" id="IPR023214">
    <property type="entry name" value="HAD_sf"/>
</dbReference>
<dbReference type="InterPro" id="IPR023198">
    <property type="entry name" value="PGP-like_dom2"/>
</dbReference>
<keyword evidence="1" id="KW-0378">Hydrolase</keyword>
<dbReference type="SUPFAM" id="SSF56784">
    <property type="entry name" value="HAD-like"/>
    <property type="match status" value="1"/>
</dbReference>
<dbReference type="Gene3D" id="3.40.50.1000">
    <property type="entry name" value="HAD superfamily/HAD-like"/>
    <property type="match status" value="1"/>
</dbReference>
<name>A0ABP9G3Q9_9MICC</name>
<dbReference type="GO" id="GO:0016787">
    <property type="term" value="F:hydrolase activity"/>
    <property type="evidence" value="ECO:0007669"/>
    <property type="project" value="UniProtKB-KW"/>
</dbReference>
<dbReference type="SFLD" id="SFLDG01129">
    <property type="entry name" value="C1.5:_HAD__Beta-PGM__Phosphata"/>
    <property type="match status" value="1"/>
</dbReference>
<dbReference type="RefSeq" id="WP_345478532.1">
    <property type="nucleotide sequence ID" value="NZ_BAABLW010000007.1"/>
</dbReference>
<sequence length="248" mass="25401">MSFSSTPGVSTGFASSVIFDLDGTLVDPAGAITGGIAAALAAHRVPVPSQQVLDSMVGPPLLTSLKALPGVTQENVASIMDHYRSSYLNSGMAASKVYPGIKELLQTLGESGVSRAVATSKPEPLANRLLEIQGLAGLIDSVHGSHPDETVPHSGKTEIVAAALSAVGADGLDEHQRRDRVVMVGDRIFDVAGAHAHGLRCIGVTWGYAPDGELEAAGADHLAADAAQLADLLQQLLGLSSSLRSALA</sequence>